<feature type="transmembrane region" description="Helical" evidence="7">
    <location>
        <begin position="7"/>
        <end position="30"/>
    </location>
</feature>
<dbReference type="InterPro" id="IPR035906">
    <property type="entry name" value="MetI-like_sf"/>
</dbReference>
<evidence type="ECO:0000313" key="10">
    <source>
        <dbReference type="Proteomes" id="UP000186456"/>
    </source>
</evidence>
<feature type="transmembrane region" description="Helical" evidence="7">
    <location>
        <begin position="187"/>
        <end position="207"/>
    </location>
</feature>
<evidence type="ECO:0000256" key="5">
    <source>
        <dbReference type="ARBA" id="ARBA00022989"/>
    </source>
</evidence>
<dbReference type="PROSITE" id="PS50928">
    <property type="entry name" value="ABC_TM1"/>
    <property type="match status" value="1"/>
</dbReference>
<evidence type="ECO:0000256" key="4">
    <source>
        <dbReference type="ARBA" id="ARBA00022692"/>
    </source>
</evidence>
<feature type="transmembrane region" description="Helical" evidence="7">
    <location>
        <begin position="132"/>
        <end position="154"/>
    </location>
</feature>
<evidence type="ECO:0000256" key="7">
    <source>
        <dbReference type="RuleBase" id="RU363032"/>
    </source>
</evidence>
<dbReference type="PANTHER" id="PTHR43744">
    <property type="entry name" value="ABC TRANSPORTER PERMEASE PROTEIN MG189-RELATED-RELATED"/>
    <property type="match status" value="1"/>
</dbReference>
<gene>
    <name evidence="9" type="ORF">SAMN04487788_2328</name>
</gene>
<dbReference type="PANTHER" id="PTHR43744:SF8">
    <property type="entry name" value="SN-GLYCEROL-3-PHOSPHATE TRANSPORT SYSTEM PERMEASE PROTEIN UGPE"/>
    <property type="match status" value="1"/>
</dbReference>
<keyword evidence="6 7" id="KW-0472">Membrane</keyword>
<dbReference type="CDD" id="cd06261">
    <property type="entry name" value="TM_PBP2"/>
    <property type="match status" value="1"/>
</dbReference>
<sequence length="272" mass="29416">MKKPVAHIALFAYLAVVALVIILPLVYVLFGSIRPTPAITGTLWDLLPTGFTWDHFASAFNRAPILRQMLNSAIVVVAQTGLQVLTSVLAAYAIVFGNFRRPGLILGAYLVTMMIPNEATVVANYLTIRQLGLFDTIVAVFMPFVASAYSIFLLRQTFLGFPTEIKEAATVDGAGPMRFLFRFLLPLTRPTVMTVTLVSAIAAWNGYLWPLLVTESPTARTVQVGVKALFDEADTDFGAGLAGLIVVSIPTIILVIVGQKFLARGLTEGAVK</sequence>
<proteinExistence type="inferred from homology"/>
<evidence type="ECO:0000256" key="6">
    <source>
        <dbReference type="ARBA" id="ARBA00023136"/>
    </source>
</evidence>
<keyword evidence="2 7" id="KW-0813">Transport</keyword>
<dbReference type="Proteomes" id="UP000186456">
    <property type="component" value="Unassembled WGS sequence"/>
</dbReference>
<protein>
    <submittedName>
        <fullName evidence="9">Carbohydrate ABC transporter membrane protein 2, CUT1 family</fullName>
    </submittedName>
</protein>
<evidence type="ECO:0000256" key="2">
    <source>
        <dbReference type="ARBA" id="ARBA00022448"/>
    </source>
</evidence>
<accession>A0A1H0QJ52</accession>
<dbReference type="AlphaFoldDB" id="A0A1H0QJ52"/>
<feature type="transmembrane region" description="Helical" evidence="7">
    <location>
        <begin position="73"/>
        <end position="96"/>
    </location>
</feature>
<evidence type="ECO:0000313" key="9">
    <source>
        <dbReference type="EMBL" id="SDP16769.1"/>
    </source>
</evidence>
<dbReference type="GO" id="GO:0055085">
    <property type="term" value="P:transmembrane transport"/>
    <property type="evidence" value="ECO:0007669"/>
    <property type="project" value="InterPro"/>
</dbReference>
<dbReference type="EMBL" id="FNJN01000005">
    <property type="protein sequence ID" value="SDP16769.1"/>
    <property type="molecule type" value="Genomic_DNA"/>
</dbReference>
<feature type="transmembrane region" description="Helical" evidence="7">
    <location>
        <begin position="237"/>
        <end position="257"/>
    </location>
</feature>
<evidence type="ECO:0000259" key="8">
    <source>
        <dbReference type="PROSITE" id="PS50928"/>
    </source>
</evidence>
<name>A0A1H0QJ52_MICTS</name>
<evidence type="ECO:0000256" key="1">
    <source>
        <dbReference type="ARBA" id="ARBA00004651"/>
    </source>
</evidence>
<comment type="subcellular location">
    <subcellularLocation>
        <location evidence="1 7">Cell membrane</location>
        <topology evidence="1 7">Multi-pass membrane protein</topology>
    </subcellularLocation>
</comment>
<dbReference type="SUPFAM" id="SSF161098">
    <property type="entry name" value="MetI-like"/>
    <property type="match status" value="1"/>
</dbReference>
<feature type="transmembrane region" description="Helical" evidence="7">
    <location>
        <begin position="103"/>
        <end position="126"/>
    </location>
</feature>
<dbReference type="GO" id="GO:0005886">
    <property type="term" value="C:plasma membrane"/>
    <property type="evidence" value="ECO:0007669"/>
    <property type="project" value="UniProtKB-SubCell"/>
</dbReference>
<keyword evidence="3" id="KW-1003">Cell membrane</keyword>
<keyword evidence="5 7" id="KW-1133">Transmembrane helix</keyword>
<dbReference type="InterPro" id="IPR000515">
    <property type="entry name" value="MetI-like"/>
</dbReference>
<keyword evidence="4 7" id="KW-0812">Transmembrane</keyword>
<reference evidence="9 10" key="1">
    <citation type="submission" date="2016-10" db="EMBL/GenBank/DDBJ databases">
        <authorList>
            <person name="de Groot N.N."/>
        </authorList>
    </citation>
    <scope>NUCLEOTIDE SEQUENCE [LARGE SCALE GENOMIC DNA]</scope>
    <source>
        <strain evidence="9 10">StLB037</strain>
    </source>
</reference>
<dbReference type="RefSeq" id="WP_074695854.1">
    <property type="nucleotide sequence ID" value="NZ_FNJN01000005.1"/>
</dbReference>
<evidence type="ECO:0000256" key="3">
    <source>
        <dbReference type="ARBA" id="ARBA00022475"/>
    </source>
</evidence>
<dbReference type="Pfam" id="PF00528">
    <property type="entry name" value="BPD_transp_1"/>
    <property type="match status" value="1"/>
</dbReference>
<feature type="domain" description="ABC transmembrane type-1" evidence="8">
    <location>
        <begin position="69"/>
        <end position="258"/>
    </location>
</feature>
<organism evidence="9 10">
    <name type="scientific">Microbacterium testaceum (strain StLB037)</name>
    <dbReference type="NCBI Taxonomy" id="979556"/>
    <lineage>
        <taxon>Bacteria</taxon>
        <taxon>Bacillati</taxon>
        <taxon>Actinomycetota</taxon>
        <taxon>Actinomycetes</taxon>
        <taxon>Micrococcales</taxon>
        <taxon>Microbacteriaceae</taxon>
        <taxon>Microbacterium</taxon>
    </lineage>
</organism>
<dbReference type="Gene3D" id="1.10.3720.10">
    <property type="entry name" value="MetI-like"/>
    <property type="match status" value="1"/>
</dbReference>
<comment type="similarity">
    <text evidence="7">Belongs to the binding-protein-dependent transport system permease family.</text>
</comment>